<dbReference type="AlphaFoldDB" id="A0A392LY02"/>
<keyword evidence="2" id="KW-0175">Coiled coil</keyword>
<evidence type="ECO:0000256" key="1">
    <source>
        <dbReference type="PROSITE-ProRule" id="PRU00047"/>
    </source>
</evidence>
<dbReference type="Pfam" id="PF13976">
    <property type="entry name" value="gag_pre-integrs"/>
    <property type="match status" value="1"/>
</dbReference>
<keyword evidence="1" id="KW-0479">Metal-binding</keyword>
<evidence type="ECO:0000313" key="4">
    <source>
        <dbReference type="EMBL" id="MCH79816.1"/>
    </source>
</evidence>
<dbReference type="GO" id="GO:0008270">
    <property type="term" value="F:zinc ion binding"/>
    <property type="evidence" value="ECO:0007669"/>
    <property type="project" value="UniProtKB-KW"/>
</dbReference>
<dbReference type="Proteomes" id="UP000265520">
    <property type="component" value="Unassembled WGS sequence"/>
</dbReference>
<protein>
    <submittedName>
        <fullName evidence="4">Gag-pol polyprotein</fullName>
    </submittedName>
</protein>
<comment type="caution">
    <text evidence="4">The sequence shown here is derived from an EMBL/GenBank/DDBJ whole genome shotgun (WGS) entry which is preliminary data.</text>
</comment>
<proteinExistence type="predicted"/>
<accession>A0A392LY02</accession>
<evidence type="ECO:0000259" key="3">
    <source>
        <dbReference type="PROSITE" id="PS50158"/>
    </source>
</evidence>
<organism evidence="4 5">
    <name type="scientific">Trifolium medium</name>
    <dbReference type="NCBI Taxonomy" id="97028"/>
    <lineage>
        <taxon>Eukaryota</taxon>
        <taxon>Viridiplantae</taxon>
        <taxon>Streptophyta</taxon>
        <taxon>Embryophyta</taxon>
        <taxon>Tracheophyta</taxon>
        <taxon>Spermatophyta</taxon>
        <taxon>Magnoliopsida</taxon>
        <taxon>eudicotyledons</taxon>
        <taxon>Gunneridae</taxon>
        <taxon>Pentapetalae</taxon>
        <taxon>rosids</taxon>
        <taxon>fabids</taxon>
        <taxon>Fabales</taxon>
        <taxon>Fabaceae</taxon>
        <taxon>Papilionoideae</taxon>
        <taxon>50 kb inversion clade</taxon>
        <taxon>NPAAA clade</taxon>
        <taxon>Hologalegina</taxon>
        <taxon>IRL clade</taxon>
        <taxon>Trifolieae</taxon>
        <taxon>Trifolium</taxon>
    </lineage>
</organism>
<dbReference type="PROSITE" id="PS50158">
    <property type="entry name" value="ZF_CCHC"/>
    <property type="match status" value="1"/>
</dbReference>
<keyword evidence="1" id="KW-0863">Zinc-finger</keyword>
<feature type="domain" description="CCHC-type" evidence="3">
    <location>
        <begin position="565"/>
        <end position="579"/>
    </location>
</feature>
<dbReference type="EMBL" id="LXQA010000390">
    <property type="protein sequence ID" value="MCH79816.1"/>
    <property type="molecule type" value="Genomic_DNA"/>
</dbReference>
<feature type="coiled-coil region" evidence="2">
    <location>
        <begin position="419"/>
        <end position="460"/>
    </location>
</feature>
<dbReference type="PANTHER" id="PTHR11439:SF486">
    <property type="entry name" value="RLK (RECEPTOR-LIKE KINASE) PROTEIN, PUTATIVE-RELATED"/>
    <property type="match status" value="1"/>
</dbReference>
<dbReference type="InterPro" id="IPR025724">
    <property type="entry name" value="GAG-pre-integrase_dom"/>
</dbReference>
<name>A0A392LY02_9FABA</name>
<dbReference type="Pfam" id="PF22936">
    <property type="entry name" value="Pol_BBD"/>
    <property type="match status" value="1"/>
</dbReference>
<dbReference type="InterPro" id="IPR054722">
    <property type="entry name" value="PolX-like_BBD"/>
</dbReference>
<dbReference type="GO" id="GO:0003676">
    <property type="term" value="F:nucleic acid binding"/>
    <property type="evidence" value="ECO:0007669"/>
    <property type="project" value="InterPro"/>
</dbReference>
<gene>
    <name evidence="4" type="ORF">A2U01_0000574</name>
</gene>
<reference evidence="4 5" key="1">
    <citation type="journal article" date="2018" name="Front. Plant Sci.">
        <title>Red Clover (Trifolium pratense) and Zigzag Clover (T. medium) - A Picture of Genomic Similarities and Differences.</title>
        <authorList>
            <person name="Dluhosova J."/>
            <person name="Istvanek J."/>
            <person name="Nedelnik J."/>
            <person name="Repkova J."/>
        </authorList>
    </citation>
    <scope>NUCLEOTIDE SEQUENCE [LARGE SCALE GENOMIC DNA]</scope>
    <source>
        <strain evidence="5">cv. 10/8</strain>
        <tissue evidence="4">Leaf</tissue>
    </source>
</reference>
<keyword evidence="1" id="KW-0862">Zinc</keyword>
<evidence type="ECO:0000256" key="2">
    <source>
        <dbReference type="SAM" id="Coils"/>
    </source>
</evidence>
<sequence>MDKEGGLVTRPALLVGASNYDYWKSRMMAFLKQIDSKTWKAVLRGWTPPVKMDKDGKPTLELKPDEEWSKEEDALALANSKALYALYNGVDKHIFRIIKKCVSAKEAWNILETVHEGTSKVKMSRLQLLTTNFENLRMNDDETIQEFHMTILDYDNQFDVLGEKIPEEKLVRKMLRSLPKKFDMKVTAIEEAKDITEMKLDELVGSLQTYEVATNERMNKKTKSIAFVSNAEEEDQQSDTESENSISDAMVLLGKQFNKVLKIMDKRPKTSAADTGRNTYRNFRKPMSDEKTALNKSVQCLECEGYGHIRTECATFLKKQKKGLTVSWSDEDSEGEVDTAKSIHALTGVCTSDTESCDEELTFDELAESYKELCLRSEEVCRISEKQKETISKLQTERIVNLTKISEIGVKCEEGLKTIEEQKAIIANLETDKLEQLAEISKLNEEVTELNSHLENLKKHVVMLFKGTDLDEILEKLPTPSRAKTGIGYEYKSVNRIKDYNKDGKYMPEISKQPSPTMYGKMSPHLSTGHRTTHRQVLPHMAPHRQRRKNPRFIPRHKSKYRSWRCHHCGRKGHIRPYCYKLYGYPNETIQEKLDPSITNAKKEWKQKVDVTNTKGCVAESCEKSLIAHTSLRASSKEDWYFDSGCSKHMTGVEKYLMDIKSYATSFVTFGDGAKGEIKGIGRLIDNGLPKLENVLIVKGLTANLISIRQLCDQGMQVNFTKNECLVSNDEGDILMKGVRSKDNCYLWVPLEEANVSTCLLTKEDEVKLWHQKLRHLNLKSMKRAISEETIRGLPNLQIEEGNICSECQIDKQTKVSHQKLQHLSTSRVLELLHMDLMSPMQIESLGGLQIKQMEDTILISQEKHARNIVKKFGMEGRSHKRTPAPTHLKPTEDEKGVDVDQSLYKSMIGSLLYLTASRLDIMFAVGVCARYQSEPKMSHLTQVKRIFKYVNGTYGYGILYSYGNNSTLVGYGDADWEGRADDRKSTSGACFFLRSNLVSWFSKKQNSVSLSTAEAKYIASGSSCSQLLWMEQMLKVTDVETNAATSDQHLDVSISEVSNSEPVNVPTNKGPSIRVQKNHSKEMFIRNPDQRVTIRRSTYVILKNLKEEAQSRKLRGKLSICLFKEL</sequence>
<dbReference type="CDD" id="cd09272">
    <property type="entry name" value="RNase_HI_RT_Ty1"/>
    <property type="match status" value="1"/>
</dbReference>
<dbReference type="SMART" id="SM00343">
    <property type="entry name" value="ZnF_C2HC"/>
    <property type="match status" value="2"/>
</dbReference>
<keyword evidence="5" id="KW-1185">Reference proteome</keyword>
<evidence type="ECO:0000313" key="5">
    <source>
        <dbReference type="Proteomes" id="UP000265520"/>
    </source>
</evidence>
<dbReference type="InterPro" id="IPR001878">
    <property type="entry name" value="Znf_CCHC"/>
</dbReference>
<dbReference type="Pfam" id="PF14223">
    <property type="entry name" value="Retrotran_gag_2"/>
    <property type="match status" value="1"/>
</dbReference>
<dbReference type="PANTHER" id="PTHR11439">
    <property type="entry name" value="GAG-POL-RELATED RETROTRANSPOSON"/>
    <property type="match status" value="1"/>
</dbReference>